<sequence length="200" mass="22786">MFRKYISVEGCSNGADFYLKANEKIKKTSQRIVFVLVVTFIAAICALYAIVSTSQTGEELEKVNNEFAEVQSQEQISVENAVSKIDTASSANEISQTEIIQNHDDNKTDLDCKPDSANCQVEATSVAVNLENEIKLQDDKLNQNWKILKELAPTEKYKEALKEQRLWLKERETCITQECTLDKYQKRNAEIEVQIVDVQR</sequence>
<accession>A0ABX8Z6D9</accession>
<keyword evidence="3" id="KW-1185">Reference proteome</keyword>
<evidence type="ECO:0008006" key="4">
    <source>
        <dbReference type="Google" id="ProtNLM"/>
    </source>
</evidence>
<dbReference type="EMBL" id="CP081150">
    <property type="protein sequence ID" value="QZA78133.1"/>
    <property type="molecule type" value="Genomic_DNA"/>
</dbReference>
<keyword evidence="1" id="KW-1133">Transmembrane helix</keyword>
<organism evidence="2 3">
    <name type="scientific">Deefgea tanakiae</name>
    <dbReference type="NCBI Taxonomy" id="2865840"/>
    <lineage>
        <taxon>Bacteria</taxon>
        <taxon>Pseudomonadati</taxon>
        <taxon>Pseudomonadota</taxon>
        <taxon>Betaproteobacteria</taxon>
        <taxon>Neisseriales</taxon>
        <taxon>Chitinibacteraceae</taxon>
        <taxon>Deefgea</taxon>
    </lineage>
</organism>
<evidence type="ECO:0000313" key="2">
    <source>
        <dbReference type="EMBL" id="QZA78133.1"/>
    </source>
</evidence>
<gene>
    <name evidence="2" type="ORF">K4H28_01470</name>
</gene>
<keyword evidence="1" id="KW-0472">Membrane</keyword>
<proteinExistence type="predicted"/>
<evidence type="ECO:0000256" key="1">
    <source>
        <dbReference type="SAM" id="Phobius"/>
    </source>
</evidence>
<protein>
    <recommendedName>
        <fullName evidence="4">Lysozyme inhibitor LprI N-terminal domain-containing protein</fullName>
    </recommendedName>
</protein>
<keyword evidence="1" id="KW-0812">Transmembrane</keyword>
<evidence type="ECO:0000313" key="3">
    <source>
        <dbReference type="Proteomes" id="UP000825679"/>
    </source>
</evidence>
<dbReference type="RefSeq" id="WP_221006508.1">
    <property type="nucleotide sequence ID" value="NZ_CP081150.1"/>
</dbReference>
<name>A0ABX8Z6D9_9NEIS</name>
<reference evidence="2 3" key="1">
    <citation type="submission" date="2021-08" db="EMBL/GenBank/DDBJ databases">
        <title>complete genome sequencing of Deefgea sp. D25.</title>
        <authorList>
            <person name="Bae J.-W."/>
            <person name="Gim D.-H."/>
        </authorList>
    </citation>
    <scope>NUCLEOTIDE SEQUENCE [LARGE SCALE GENOMIC DNA]</scope>
    <source>
        <strain evidence="2 3">D25</strain>
    </source>
</reference>
<feature type="transmembrane region" description="Helical" evidence="1">
    <location>
        <begin position="32"/>
        <end position="51"/>
    </location>
</feature>
<dbReference type="Proteomes" id="UP000825679">
    <property type="component" value="Chromosome"/>
</dbReference>